<reference evidence="1" key="2">
    <citation type="submission" date="2020-09" db="EMBL/GenBank/DDBJ databases">
        <authorList>
            <person name="Sun Q."/>
            <person name="Kim S."/>
        </authorList>
    </citation>
    <scope>NUCLEOTIDE SEQUENCE</scope>
    <source>
        <strain evidence="1">KCTC 32437</strain>
    </source>
</reference>
<dbReference type="AlphaFoldDB" id="A0A918SCN5"/>
<name>A0A918SCN5_9HYPH</name>
<evidence type="ECO:0008006" key="3">
    <source>
        <dbReference type="Google" id="ProtNLM"/>
    </source>
</evidence>
<dbReference type="InterPro" id="IPR008767">
    <property type="entry name" value="Phage_SPP1_head-tail_adaptor"/>
</dbReference>
<protein>
    <recommendedName>
        <fullName evidence="3">Head-tail adaptor protein</fullName>
    </recommendedName>
</protein>
<accession>A0A918SCN5</accession>
<dbReference type="Pfam" id="PF05521">
    <property type="entry name" value="Phage_HCP"/>
    <property type="match status" value="1"/>
</dbReference>
<organism evidence="1 2">
    <name type="scientific">Devosia pacifica</name>
    <dbReference type="NCBI Taxonomy" id="1335967"/>
    <lineage>
        <taxon>Bacteria</taxon>
        <taxon>Pseudomonadati</taxon>
        <taxon>Pseudomonadota</taxon>
        <taxon>Alphaproteobacteria</taxon>
        <taxon>Hyphomicrobiales</taxon>
        <taxon>Devosiaceae</taxon>
        <taxon>Devosia</taxon>
    </lineage>
</organism>
<dbReference type="InterPro" id="IPR038666">
    <property type="entry name" value="SSP1_head-tail_sf"/>
</dbReference>
<evidence type="ECO:0000313" key="2">
    <source>
        <dbReference type="Proteomes" id="UP000646579"/>
    </source>
</evidence>
<reference evidence="1" key="1">
    <citation type="journal article" date="2014" name="Int. J. Syst. Evol. Microbiol.">
        <title>Complete genome sequence of Corynebacterium casei LMG S-19264T (=DSM 44701T), isolated from a smear-ripened cheese.</title>
        <authorList>
            <consortium name="US DOE Joint Genome Institute (JGI-PGF)"/>
            <person name="Walter F."/>
            <person name="Albersmeier A."/>
            <person name="Kalinowski J."/>
            <person name="Ruckert C."/>
        </authorList>
    </citation>
    <scope>NUCLEOTIDE SEQUENCE</scope>
    <source>
        <strain evidence="1">KCTC 32437</strain>
    </source>
</reference>
<keyword evidence="2" id="KW-1185">Reference proteome</keyword>
<dbReference type="Proteomes" id="UP000646579">
    <property type="component" value="Unassembled WGS sequence"/>
</dbReference>
<sequence length="104" mass="11414">MMRAGLLSHTISLQRATEEVSAAGTVLTTWADFATVRAEMVTHSVADAGMAFGEAAKASLVLRIRHYHGLTSDDRLIFRGQAYGITNLLELGRRVMELHCEVLK</sequence>
<dbReference type="Gene3D" id="2.40.10.270">
    <property type="entry name" value="Bacteriophage SPP1 head-tail adaptor protein"/>
    <property type="match status" value="1"/>
</dbReference>
<dbReference type="RefSeq" id="WP_189426958.1">
    <property type="nucleotide sequence ID" value="NZ_BMZE01000004.1"/>
</dbReference>
<comment type="caution">
    <text evidence="1">The sequence shown here is derived from an EMBL/GenBank/DDBJ whole genome shotgun (WGS) entry which is preliminary data.</text>
</comment>
<evidence type="ECO:0000313" key="1">
    <source>
        <dbReference type="EMBL" id="GHA34992.1"/>
    </source>
</evidence>
<proteinExistence type="predicted"/>
<gene>
    <name evidence="1" type="ORF">GCM10007989_33630</name>
</gene>
<dbReference type="EMBL" id="BMZE01000004">
    <property type="protein sequence ID" value="GHA34992.1"/>
    <property type="molecule type" value="Genomic_DNA"/>
</dbReference>
<dbReference type="NCBIfam" id="TIGR01563">
    <property type="entry name" value="gp16_SPP1"/>
    <property type="match status" value="1"/>
</dbReference>